<proteinExistence type="predicted"/>
<dbReference type="PANTHER" id="PTHR44688:SF25">
    <property type="entry name" value="HTH LUXR-TYPE DOMAIN-CONTAINING PROTEIN"/>
    <property type="match status" value="1"/>
</dbReference>
<dbReference type="SUPFAM" id="SSF52540">
    <property type="entry name" value="P-loop containing nucleoside triphosphate hydrolases"/>
    <property type="match status" value="1"/>
</dbReference>
<dbReference type="InterPro" id="IPR016032">
    <property type="entry name" value="Sig_transdc_resp-reg_C-effctor"/>
</dbReference>
<dbReference type="Proteomes" id="UP000183015">
    <property type="component" value="Unassembled WGS sequence"/>
</dbReference>
<feature type="domain" description="HTH luxR-type" evidence="4">
    <location>
        <begin position="799"/>
        <end position="864"/>
    </location>
</feature>
<dbReference type="STRING" id="235985.SAMN05414137_107218"/>
<name>A0A1H7P4X3_STRJI</name>
<dbReference type="SUPFAM" id="SSF48452">
    <property type="entry name" value="TPR-like"/>
    <property type="match status" value="1"/>
</dbReference>
<dbReference type="Pfam" id="PF13191">
    <property type="entry name" value="AAA_16"/>
    <property type="match status" value="1"/>
</dbReference>
<evidence type="ECO:0000256" key="2">
    <source>
        <dbReference type="ARBA" id="ARBA00023125"/>
    </source>
</evidence>
<dbReference type="InterPro" id="IPR036388">
    <property type="entry name" value="WH-like_DNA-bd_sf"/>
</dbReference>
<evidence type="ECO:0000313" key="6">
    <source>
        <dbReference type="Proteomes" id="UP000183015"/>
    </source>
</evidence>
<keyword evidence="2" id="KW-0238">DNA-binding</keyword>
<dbReference type="AlphaFoldDB" id="A0A1H7P4X3"/>
<keyword evidence="3" id="KW-0804">Transcription</keyword>
<dbReference type="GO" id="GO:0003677">
    <property type="term" value="F:DNA binding"/>
    <property type="evidence" value="ECO:0007669"/>
    <property type="project" value="UniProtKB-KW"/>
</dbReference>
<dbReference type="InterPro" id="IPR059106">
    <property type="entry name" value="WHD_MalT"/>
</dbReference>
<keyword evidence="6" id="KW-1185">Reference proteome</keyword>
<dbReference type="GO" id="GO:0016887">
    <property type="term" value="F:ATP hydrolysis activity"/>
    <property type="evidence" value="ECO:0007669"/>
    <property type="project" value="InterPro"/>
</dbReference>
<organism evidence="5 6">
    <name type="scientific">Streptacidiphilus jiangxiensis</name>
    <dbReference type="NCBI Taxonomy" id="235985"/>
    <lineage>
        <taxon>Bacteria</taxon>
        <taxon>Bacillati</taxon>
        <taxon>Actinomycetota</taxon>
        <taxon>Actinomycetes</taxon>
        <taxon>Kitasatosporales</taxon>
        <taxon>Streptomycetaceae</taxon>
        <taxon>Streptacidiphilus</taxon>
    </lineage>
</organism>
<evidence type="ECO:0000256" key="1">
    <source>
        <dbReference type="ARBA" id="ARBA00023015"/>
    </source>
</evidence>
<dbReference type="PRINTS" id="PR00038">
    <property type="entry name" value="HTHLUXR"/>
</dbReference>
<dbReference type="Gene3D" id="3.40.50.300">
    <property type="entry name" value="P-loop containing nucleotide triphosphate hydrolases"/>
    <property type="match status" value="1"/>
</dbReference>
<sequence length="874" mass="93897">MRLVDREGLVAALDRAAAGAVTVVTAPAGSGKTSLLRAWADRRADAHLVASVQVQRDQQDAQSFWTALLAAVCRLNGEPLAGELPTASPDFDADPAVDRILAELAVLPGRVSLVIDDVHELTSPEAYAALTRLLTSLPAHVHAVLATRRDLPLRLHRLRLAGELTELRAAELRFAEEETRALLTASGITLTPASVARLHERCEGWAAGLRLAVLSLTGHPDPERFVADFSGSNRTVAEYLVAEMLDRQPQEVQDLLLRTSVLERVNGELAGLLTARPGAERILLALEDANAFVISLDPQRTWFRYHHLLADLLRLELRRTRPDEVPHLHRSASAWLAEQGQTVPAVRHLQSAGDWHDAATLLADHSLGLMLDGQEEIMQTLLDAFPERAAPGFPELSVVRAMVDLVHGRLDGAAAHLAVTEACASSAPEPSRRRLRTAVAALQLSLARRRGDLADVRRHAEFLDARPAAETDEDLALGSDLRVMALMNLGTVEAWTDRHADGVRHLQEGADLARRTGRPYLEVACLAQLGFASKLPDFQVARTRCERAVALAEEHGWGTAPVLAPALVTLACSMVWSGEFDTAEELLLRADLALQSDSGPGIGTLLHLVKGMLHAGRGRRPEAEREFAEAHALQSQLSHPHALSGYVTGWLAATRARLGSLAPARETLAAFQAAPTGCGEIRNARAVLSLAEGDPAAALAQVAGVMDGSAPSVHVATLVEAQLLAALAHRDLAEHQQAEQAVERALALAEPQRLVLPFVMADAGKLVEAAPRGRSAHAALRADVLDVLHGVAPAVSVPPSAGGGQLSPTELRVLRYLPTNLSRPEIAGELSVSVNTVNTHVRNIYAKLQATDRTSAVQRARALRLLADRALPRR</sequence>
<keyword evidence="1" id="KW-0805">Transcription regulation</keyword>
<dbReference type="SUPFAM" id="SSF46894">
    <property type="entry name" value="C-terminal effector domain of the bipartite response regulators"/>
    <property type="match status" value="1"/>
</dbReference>
<gene>
    <name evidence="5" type="ORF">SAMN05414137_107218</name>
</gene>
<dbReference type="InterPro" id="IPR000792">
    <property type="entry name" value="Tscrpt_reg_LuxR_C"/>
</dbReference>
<dbReference type="eggNOG" id="COG2909">
    <property type="taxonomic scope" value="Bacteria"/>
</dbReference>
<dbReference type="InterPro" id="IPR041664">
    <property type="entry name" value="AAA_16"/>
</dbReference>
<dbReference type="PANTHER" id="PTHR44688">
    <property type="entry name" value="DNA-BINDING TRANSCRIPTIONAL ACTIVATOR DEVR_DOSR"/>
    <property type="match status" value="1"/>
</dbReference>
<dbReference type="Gene3D" id="1.10.10.10">
    <property type="entry name" value="Winged helix-like DNA-binding domain superfamily/Winged helix DNA-binding domain"/>
    <property type="match status" value="1"/>
</dbReference>
<accession>A0A1H7P4X3</accession>
<dbReference type="EMBL" id="FOAZ01000007">
    <property type="protein sequence ID" value="SEL30649.1"/>
    <property type="molecule type" value="Genomic_DNA"/>
</dbReference>
<evidence type="ECO:0000313" key="5">
    <source>
        <dbReference type="EMBL" id="SEL30649.1"/>
    </source>
</evidence>
<dbReference type="Pfam" id="PF00196">
    <property type="entry name" value="GerE"/>
    <property type="match status" value="1"/>
</dbReference>
<dbReference type="InterPro" id="IPR027417">
    <property type="entry name" value="P-loop_NTPase"/>
</dbReference>
<dbReference type="Pfam" id="PF25873">
    <property type="entry name" value="WHD_MalT"/>
    <property type="match status" value="1"/>
</dbReference>
<reference evidence="6" key="1">
    <citation type="submission" date="2016-10" db="EMBL/GenBank/DDBJ databases">
        <authorList>
            <person name="Varghese N."/>
        </authorList>
    </citation>
    <scope>NUCLEOTIDE SEQUENCE [LARGE SCALE GENOMIC DNA]</scope>
    <source>
        <strain evidence="6">DSM 45096 / BCRC 16803 / CGMCC 4.1857 / CIP 109030 / JCM 12277 / KCTC 19219 / NBRC 100920 / 33214</strain>
    </source>
</reference>
<dbReference type="SMART" id="SM00421">
    <property type="entry name" value="HTH_LUXR"/>
    <property type="match status" value="1"/>
</dbReference>
<dbReference type="InterPro" id="IPR011990">
    <property type="entry name" value="TPR-like_helical_dom_sf"/>
</dbReference>
<dbReference type="GO" id="GO:0006355">
    <property type="term" value="P:regulation of DNA-templated transcription"/>
    <property type="evidence" value="ECO:0007669"/>
    <property type="project" value="InterPro"/>
</dbReference>
<protein>
    <submittedName>
        <fullName evidence="5">LuxR family transcriptional regulator, maltose regulon positive regulatory protein</fullName>
    </submittedName>
</protein>
<dbReference type="PROSITE" id="PS50043">
    <property type="entry name" value="HTH_LUXR_2"/>
    <property type="match status" value="1"/>
</dbReference>
<evidence type="ECO:0000256" key="3">
    <source>
        <dbReference type="ARBA" id="ARBA00023163"/>
    </source>
</evidence>
<dbReference type="Gene3D" id="1.25.40.10">
    <property type="entry name" value="Tetratricopeptide repeat domain"/>
    <property type="match status" value="1"/>
</dbReference>
<dbReference type="CDD" id="cd06170">
    <property type="entry name" value="LuxR_C_like"/>
    <property type="match status" value="1"/>
</dbReference>
<evidence type="ECO:0000259" key="4">
    <source>
        <dbReference type="PROSITE" id="PS50043"/>
    </source>
</evidence>